<proteinExistence type="predicted"/>
<name>A0A256JDV3_HALEZ</name>
<dbReference type="EMBL" id="NHPA01000056">
    <property type="protein sequence ID" value="OYR66497.1"/>
    <property type="molecule type" value="Genomic_DNA"/>
</dbReference>
<gene>
    <name evidence="1" type="ORF">DJ79_12325</name>
</gene>
<comment type="caution">
    <text evidence="1">The sequence shown here is derived from an EMBL/GenBank/DDBJ whole genome shotgun (WGS) entry which is preliminary data.</text>
</comment>
<evidence type="ECO:0000313" key="1">
    <source>
        <dbReference type="EMBL" id="OYR66497.1"/>
    </source>
</evidence>
<dbReference type="AlphaFoldDB" id="A0A256JDV3"/>
<reference evidence="1 2" key="1">
    <citation type="journal article" date="2014" name="Front. Microbiol.">
        <title>Population and genomic analysis of the genus Halorubrum.</title>
        <authorList>
            <person name="Fullmer M.S."/>
            <person name="Soucy S.M."/>
            <person name="Swithers K.S."/>
            <person name="Makkay A.M."/>
            <person name="Wheeler R."/>
            <person name="Ventosa A."/>
            <person name="Gogarten J.P."/>
            <person name="Papke R.T."/>
        </authorList>
    </citation>
    <scope>NUCLEOTIDE SEQUENCE [LARGE SCALE GENOMIC DNA]</scope>
    <source>
        <strain evidence="1 2">Ga2p</strain>
    </source>
</reference>
<dbReference type="Proteomes" id="UP000215607">
    <property type="component" value="Unassembled WGS sequence"/>
</dbReference>
<accession>A0A256JDV3</accession>
<sequence length="198" mass="22857">MAGLFTAIDSHRPIKSDNLGHLLIGEEHLDDGFTEFDAKSPISDRLIEEDSKFEAAIVDQNGYVKGEDPENPQEVVSSAAVRTPEPYNRDAVVDATTEVYDKFIRQYEQETPTEIEFDQDHTSHEEHTDWSYRMTRTVQIGDQRPLDQNLFKERFRIQFFEQTLLMTLVFGPDSITKPSVDEVVDELAAFQHEQYLKE</sequence>
<evidence type="ECO:0000313" key="2">
    <source>
        <dbReference type="Proteomes" id="UP000215607"/>
    </source>
</evidence>
<organism evidence="1 2">
    <name type="scientific">Halorubrum ezzemoulense</name>
    <name type="common">Halorubrum chaoviator</name>
    <dbReference type="NCBI Taxonomy" id="337243"/>
    <lineage>
        <taxon>Archaea</taxon>
        <taxon>Methanobacteriati</taxon>
        <taxon>Methanobacteriota</taxon>
        <taxon>Stenosarchaea group</taxon>
        <taxon>Halobacteria</taxon>
        <taxon>Halobacteriales</taxon>
        <taxon>Haloferacaceae</taxon>
        <taxon>Halorubrum</taxon>
    </lineage>
</organism>
<protein>
    <submittedName>
        <fullName evidence="1">Uncharacterized protein</fullName>
    </submittedName>
</protein>
<dbReference type="RefSeq" id="WP_094593240.1">
    <property type="nucleotide sequence ID" value="NZ_NHPA01000056.1"/>
</dbReference>